<keyword evidence="3" id="KW-1185">Reference proteome</keyword>
<feature type="compositionally biased region" description="Low complexity" evidence="1">
    <location>
        <begin position="82"/>
        <end position="115"/>
    </location>
</feature>
<feature type="region of interest" description="Disordered" evidence="1">
    <location>
        <begin position="134"/>
        <end position="157"/>
    </location>
</feature>
<dbReference type="Proteomes" id="UP001221757">
    <property type="component" value="Unassembled WGS sequence"/>
</dbReference>
<accession>A0AAD7BSR5</accession>
<sequence>MSWVIPEDVAPQLFAELIALREWLRESDAAITKTLPKGMLALLNELQKDYTSFPAQVSNSDPAAFPFDALEALNAAMRTTLSSPNDSSNSGMASSQSSTLVSASSATPTVTSETSGSEKPARCLDSALNSILGKRVSRDDDPSSVITTASNEPPIGSNVTIKISAESLLRLRISLAKKGGKTPSRGRALRGNGRGGGAGGNGGYYARWPCPRKGDARRIGRDEDIGRIGKRRRMDEDGESEVDADEAETNRGWRTDSSGRPVTQGAGLVLTTLVSIYSIVNQASLVQLLDALKSSNPDLPPQQFDKGIDMKGVISRLAYFQTATQLNDLLYMISLIQLALEIDQLKIEAVKAHKRKPGLPAISEKMGVERSTFQEWVTAGMRLVHLCATGTLYMLPILAALGLRTFLTKKEHVDSLNSLADALREVSDSKWGPLVKRLMGAMRYIQTQDIPLFKNQKFRRGDECFGFTDTLEADHILCTVETKIGSLFTLPERSALWDQADPSLYTTPPTFDTFPEVVKIRTPLVLEKSTKVPFEKTEASALTERERVFACKAEKILDLAELEEKLNHIHSTGKSEPGKYVQLNPEVAQGKTLIIEDSTGQMLGTLISMPDDLVERLKAKVLDLETIMPGKYRSDDSRRPGYKLNSNHYQTYGRMIEDMSIILFCLGSFLNEK</sequence>
<feature type="compositionally biased region" description="Acidic residues" evidence="1">
    <location>
        <begin position="236"/>
        <end position="247"/>
    </location>
</feature>
<dbReference type="EMBL" id="JARKIE010000543">
    <property type="protein sequence ID" value="KAJ7629551.1"/>
    <property type="molecule type" value="Genomic_DNA"/>
</dbReference>
<gene>
    <name evidence="2" type="ORF">B0H17DRAFT_1187876</name>
</gene>
<proteinExistence type="predicted"/>
<feature type="compositionally biased region" description="Polar residues" evidence="1">
    <location>
        <begin position="144"/>
        <end position="157"/>
    </location>
</feature>
<dbReference type="AlphaFoldDB" id="A0AAD7BSR5"/>
<protein>
    <submittedName>
        <fullName evidence="2">Uncharacterized protein</fullName>
    </submittedName>
</protein>
<name>A0AAD7BSR5_MYCRO</name>
<reference evidence="2" key="1">
    <citation type="submission" date="2023-03" db="EMBL/GenBank/DDBJ databases">
        <title>Massive genome expansion in bonnet fungi (Mycena s.s.) driven by repeated elements and novel gene families across ecological guilds.</title>
        <authorList>
            <consortium name="Lawrence Berkeley National Laboratory"/>
            <person name="Harder C.B."/>
            <person name="Miyauchi S."/>
            <person name="Viragh M."/>
            <person name="Kuo A."/>
            <person name="Thoen E."/>
            <person name="Andreopoulos B."/>
            <person name="Lu D."/>
            <person name="Skrede I."/>
            <person name="Drula E."/>
            <person name="Henrissat B."/>
            <person name="Morin E."/>
            <person name="Kohler A."/>
            <person name="Barry K."/>
            <person name="LaButti K."/>
            <person name="Morin E."/>
            <person name="Salamov A."/>
            <person name="Lipzen A."/>
            <person name="Mereny Z."/>
            <person name="Hegedus B."/>
            <person name="Baldrian P."/>
            <person name="Stursova M."/>
            <person name="Weitz H."/>
            <person name="Taylor A."/>
            <person name="Grigoriev I.V."/>
            <person name="Nagy L.G."/>
            <person name="Martin F."/>
            <person name="Kauserud H."/>
        </authorList>
    </citation>
    <scope>NUCLEOTIDE SEQUENCE</scope>
    <source>
        <strain evidence="2">CBHHK067</strain>
    </source>
</reference>
<comment type="caution">
    <text evidence="2">The sequence shown here is derived from an EMBL/GenBank/DDBJ whole genome shotgun (WGS) entry which is preliminary data.</text>
</comment>
<organism evidence="2 3">
    <name type="scientific">Mycena rosella</name>
    <name type="common">Pink bonnet</name>
    <name type="synonym">Agaricus rosellus</name>
    <dbReference type="NCBI Taxonomy" id="1033263"/>
    <lineage>
        <taxon>Eukaryota</taxon>
        <taxon>Fungi</taxon>
        <taxon>Dikarya</taxon>
        <taxon>Basidiomycota</taxon>
        <taxon>Agaricomycotina</taxon>
        <taxon>Agaricomycetes</taxon>
        <taxon>Agaricomycetidae</taxon>
        <taxon>Agaricales</taxon>
        <taxon>Marasmiineae</taxon>
        <taxon>Mycenaceae</taxon>
        <taxon>Mycena</taxon>
    </lineage>
</organism>
<feature type="region of interest" description="Disordered" evidence="1">
    <location>
        <begin position="229"/>
        <end position="260"/>
    </location>
</feature>
<feature type="region of interest" description="Disordered" evidence="1">
    <location>
        <begin position="81"/>
        <end position="122"/>
    </location>
</feature>
<evidence type="ECO:0000313" key="3">
    <source>
        <dbReference type="Proteomes" id="UP001221757"/>
    </source>
</evidence>
<evidence type="ECO:0000256" key="1">
    <source>
        <dbReference type="SAM" id="MobiDB-lite"/>
    </source>
</evidence>
<feature type="region of interest" description="Disordered" evidence="1">
    <location>
        <begin position="179"/>
        <end position="200"/>
    </location>
</feature>
<evidence type="ECO:0000313" key="2">
    <source>
        <dbReference type="EMBL" id="KAJ7629551.1"/>
    </source>
</evidence>